<evidence type="ECO:0000313" key="12">
    <source>
        <dbReference type="Proteomes" id="UP000242849"/>
    </source>
</evidence>
<evidence type="ECO:0000256" key="1">
    <source>
        <dbReference type="ARBA" id="ARBA00004442"/>
    </source>
</evidence>
<dbReference type="InterPro" id="IPR010131">
    <property type="entry name" value="MdtP/NodT-like"/>
</dbReference>
<keyword evidence="7" id="KW-0998">Cell outer membrane</keyword>
<dbReference type="AlphaFoldDB" id="A0A1H5C7W7"/>
<dbReference type="Pfam" id="PF02321">
    <property type="entry name" value="OEP"/>
    <property type="match status" value="1"/>
</dbReference>
<evidence type="ECO:0000256" key="2">
    <source>
        <dbReference type="ARBA" id="ARBA00007613"/>
    </source>
</evidence>
<keyword evidence="10" id="KW-0732">Signal</keyword>
<evidence type="ECO:0000256" key="10">
    <source>
        <dbReference type="SAM" id="SignalP"/>
    </source>
</evidence>
<keyword evidence="3" id="KW-1134">Transmembrane beta strand</keyword>
<evidence type="ECO:0000256" key="5">
    <source>
        <dbReference type="ARBA" id="ARBA00023136"/>
    </source>
</evidence>
<keyword evidence="4" id="KW-0812">Transmembrane</keyword>
<evidence type="ECO:0000256" key="4">
    <source>
        <dbReference type="ARBA" id="ARBA00022692"/>
    </source>
</evidence>
<keyword evidence="9" id="KW-0175">Coiled coil</keyword>
<dbReference type="STRING" id="53406.SAMN05421553_3001"/>
<dbReference type="Gene3D" id="1.20.1600.10">
    <property type="entry name" value="Outer membrane efflux proteins (OEP)"/>
    <property type="match status" value="1"/>
</dbReference>
<feature type="signal peptide" evidence="10">
    <location>
        <begin position="1"/>
        <end position="26"/>
    </location>
</feature>
<comment type="subcellular location">
    <subcellularLocation>
        <location evidence="1">Cell outer membrane</location>
    </subcellularLocation>
</comment>
<evidence type="ECO:0000256" key="9">
    <source>
        <dbReference type="SAM" id="Coils"/>
    </source>
</evidence>
<evidence type="ECO:0000313" key="11">
    <source>
        <dbReference type="EMBL" id="SED62588.1"/>
    </source>
</evidence>
<dbReference type="GO" id="GO:0016020">
    <property type="term" value="C:membrane"/>
    <property type="evidence" value="ECO:0007669"/>
    <property type="project" value="UniProtKB-SubCell"/>
</dbReference>
<feature type="chain" id="PRO_5017182714" evidence="10">
    <location>
        <begin position="27"/>
        <end position="415"/>
    </location>
</feature>
<dbReference type="PANTHER" id="PTHR30203">
    <property type="entry name" value="OUTER MEMBRANE CATION EFFLUX PROTEIN"/>
    <property type="match status" value="1"/>
</dbReference>
<accession>A0A1H5C7W7</accession>
<protein>
    <submittedName>
        <fullName evidence="11">Outer membrane protein TolC</fullName>
    </submittedName>
</protein>
<gene>
    <name evidence="11" type="ORF">SAMN05421553_3001</name>
</gene>
<organism evidence="11 12">
    <name type="scientific">Pseudomonas anguilliseptica</name>
    <dbReference type="NCBI Taxonomy" id="53406"/>
    <lineage>
        <taxon>Bacteria</taxon>
        <taxon>Pseudomonadati</taxon>
        <taxon>Pseudomonadota</taxon>
        <taxon>Gammaproteobacteria</taxon>
        <taxon>Pseudomonadales</taxon>
        <taxon>Pseudomonadaceae</taxon>
        <taxon>Pseudomonas</taxon>
    </lineage>
</organism>
<dbReference type="Proteomes" id="UP000242849">
    <property type="component" value="Unassembled WGS sequence"/>
</dbReference>
<dbReference type="SUPFAM" id="SSF56954">
    <property type="entry name" value="Outer membrane efflux proteins (OEP)"/>
    <property type="match status" value="1"/>
</dbReference>
<evidence type="ECO:0000256" key="3">
    <source>
        <dbReference type="ARBA" id="ARBA00022452"/>
    </source>
</evidence>
<keyword evidence="6" id="KW-0564">Palmitate</keyword>
<evidence type="ECO:0000256" key="7">
    <source>
        <dbReference type="ARBA" id="ARBA00023237"/>
    </source>
</evidence>
<dbReference type="EMBL" id="FNSC01000001">
    <property type="protein sequence ID" value="SED62588.1"/>
    <property type="molecule type" value="Genomic_DNA"/>
</dbReference>
<evidence type="ECO:0000256" key="8">
    <source>
        <dbReference type="ARBA" id="ARBA00023288"/>
    </source>
</evidence>
<evidence type="ECO:0000256" key="6">
    <source>
        <dbReference type="ARBA" id="ARBA00023139"/>
    </source>
</evidence>
<feature type="coiled-coil region" evidence="9">
    <location>
        <begin position="307"/>
        <end position="334"/>
    </location>
</feature>
<keyword evidence="8" id="KW-0449">Lipoprotein</keyword>
<sequence length="415" mass="45814">MYMFLPSPVWLLGALAAALFSLPAAALTLDEALRLAEYEAPSLTAQAAQVESARNLAIPAGELPDPKLLLGLQNVPVEGNNRGRFDAEPMTMQMLGVMQEVPSRAKRKARVEVAEAGVKRATQEQHVERLKVRRETALAWIEALGIEQKLALFSDLYAENNLLAKAVSARISAGRGATADSIGPKQEAALLAEQEDQLTQQRVQQRATLRRWVGPRGDESLAGPLPNWPVDAAHYQHNLQRHPELALYEPMAVEAQAEIRQAVAEKTPDWSWQLAYQNRDAAFGDMLSVQVSFDLPLFPASRQSPRIAAKQAQLNQLEAERAAAEREHAQQLAIDLAEYQRLERALRRSQGSLLPLAEEKVALSLADYRSGAGELASVIAARRELIETRLKHIDFAQARALTSARLYFAYEGAEQ</sequence>
<name>A0A1H5C7W7_PSEAG</name>
<dbReference type="GO" id="GO:0015562">
    <property type="term" value="F:efflux transmembrane transporter activity"/>
    <property type="evidence" value="ECO:0007669"/>
    <property type="project" value="InterPro"/>
</dbReference>
<comment type="similarity">
    <text evidence="2">Belongs to the outer membrane factor (OMF) (TC 1.B.17) family.</text>
</comment>
<proteinExistence type="inferred from homology"/>
<dbReference type="PANTHER" id="PTHR30203:SF24">
    <property type="entry name" value="BLR4935 PROTEIN"/>
    <property type="match status" value="1"/>
</dbReference>
<reference evidence="12" key="1">
    <citation type="submission" date="2016-10" db="EMBL/GenBank/DDBJ databases">
        <authorList>
            <person name="Varghese N."/>
            <person name="Submissions S."/>
        </authorList>
    </citation>
    <scope>NUCLEOTIDE SEQUENCE [LARGE SCALE GENOMIC DNA]</scope>
    <source>
        <strain evidence="12">DSM 12111</strain>
    </source>
</reference>
<dbReference type="OrthoDB" id="5607838at2"/>
<dbReference type="RefSeq" id="WP_090383054.1">
    <property type="nucleotide sequence ID" value="NZ_CP156749.1"/>
</dbReference>
<keyword evidence="12" id="KW-1185">Reference proteome</keyword>
<dbReference type="InterPro" id="IPR003423">
    <property type="entry name" value="OMP_efflux"/>
</dbReference>
<keyword evidence="5" id="KW-0472">Membrane</keyword>